<evidence type="ECO:0000256" key="8">
    <source>
        <dbReference type="SAM" id="Phobius"/>
    </source>
</evidence>
<dbReference type="SUPFAM" id="SSF81324">
    <property type="entry name" value="Voltage-gated potassium channels"/>
    <property type="match status" value="1"/>
</dbReference>
<accession>A0ABR8SWY8</accession>
<dbReference type="InterPro" id="IPR013099">
    <property type="entry name" value="K_chnl_dom"/>
</dbReference>
<organism evidence="10 11">
    <name type="scientific">Paenibacillus gallinarum</name>
    <dbReference type="NCBI Taxonomy" id="2762232"/>
    <lineage>
        <taxon>Bacteria</taxon>
        <taxon>Bacillati</taxon>
        <taxon>Bacillota</taxon>
        <taxon>Bacilli</taxon>
        <taxon>Bacillales</taxon>
        <taxon>Paenibacillaceae</taxon>
        <taxon>Paenibacillus</taxon>
    </lineage>
</organism>
<dbReference type="EMBL" id="JACSQL010000002">
    <property type="protein sequence ID" value="MBD7967962.1"/>
    <property type="molecule type" value="Genomic_DNA"/>
</dbReference>
<comment type="subcellular location">
    <subcellularLocation>
        <location evidence="1">Membrane</location>
        <topology evidence="1">Multi-pass membrane protein</topology>
    </subcellularLocation>
</comment>
<evidence type="ECO:0000259" key="9">
    <source>
        <dbReference type="Pfam" id="PF07885"/>
    </source>
</evidence>
<evidence type="ECO:0000313" key="10">
    <source>
        <dbReference type="EMBL" id="MBD7967962.1"/>
    </source>
</evidence>
<dbReference type="Proteomes" id="UP000608071">
    <property type="component" value="Unassembled WGS sequence"/>
</dbReference>
<dbReference type="PANTHER" id="PTHR11003">
    <property type="entry name" value="POTASSIUM CHANNEL, SUBFAMILY K"/>
    <property type="match status" value="1"/>
</dbReference>
<name>A0ABR8SWY8_9BACL</name>
<evidence type="ECO:0000256" key="1">
    <source>
        <dbReference type="ARBA" id="ARBA00004141"/>
    </source>
</evidence>
<dbReference type="Gene3D" id="1.10.287.70">
    <property type="match status" value="1"/>
</dbReference>
<dbReference type="Pfam" id="PF07885">
    <property type="entry name" value="Ion_trans_2"/>
    <property type="match status" value="1"/>
</dbReference>
<comment type="caution">
    <text evidence="10">The sequence shown here is derived from an EMBL/GenBank/DDBJ whole genome shotgun (WGS) entry which is preliminary data.</text>
</comment>
<sequence>MISFLLTLKRLLKGLFHGFKDKRFLALLTLTLATLLSGTLFYSSVENMSYIDALYFSAVTLTTIGHPTLAPVTTFGKLFTIIYMFAGIGITIAMIARITLGIVFPEKLSDERPKEAVSVDQFEQ</sequence>
<feature type="transmembrane region" description="Helical" evidence="8">
    <location>
        <begin position="81"/>
        <end position="104"/>
    </location>
</feature>
<proteinExistence type="predicted"/>
<gene>
    <name evidence="10" type="ORF">H9647_07795</name>
</gene>
<dbReference type="InterPro" id="IPR003280">
    <property type="entry name" value="2pore_dom_K_chnl"/>
</dbReference>
<keyword evidence="4 8" id="KW-1133">Transmembrane helix</keyword>
<keyword evidence="7 10" id="KW-0407">Ion channel</keyword>
<evidence type="ECO:0000256" key="4">
    <source>
        <dbReference type="ARBA" id="ARBA00022989"/>
    </source>
</evidence>
<keyword evidence="5" id="KW-0406">Ion transport</keyword>
<protein>
    <submittedName>
        <fullName evidence="10">Two pore domain potassium channel family protein</fullName>
    </submittedName>
</protein>
<evidence type="ECO:0000256" key="2">
    <source>
        <dbReference type="ARBA" id="ARBA00022448"/>
    </source>
</evidence>
<keyword evidence="6 8" id="KW-0472">Membrane</keyword>
<evidence type="ECO:0000256" key="6">
    <source>
        <dbReference type="ARBA" id="ARBA00023136"/>
    </source>
</evidence>
<keyword evidence="3 8" id="KW-0812">Transmembrane</keyword>
<reference evidence="10 11" key="1">
    <citation type="submission" date="2020-08" db="EMBL/GenBank/DDBJ databases">
        <title>A Genomic Blueprint of the Chicken Gut Microbiome.</title>
        <authorList>
            <person name="Gilroy R."/>
            <person name="Ravi A."/>
            <person name="Getino M."/>
            <person name="Pursley I."/>
            <person name="Horton D.L."/>
            <person name="Alikhan N.-F."/>
            <person name="Baker D."/>
            <person name="Gharbi K."/>
            <person name="Hall N."/>
            <person name="Watson M."/>
            <person name="Adriaenssens E.M."/>
            <person name="Foster-Nyarko E."/>
            <person name="Jarju S."/>
            <person name="Secka A."/>
            <person name="Antonio M."/>
            <person name="Oren A."/>
            <person name="Chaudhuri R."/>
            <person name="La Ragione R.M."/>
            <person name="Hildebrand F."/>
            <person name="Pallen M.J."/>
        </authorList>
    </citation>
    <scope>NUCLEOTIDE SEQUENCE [LARGE SCALE GENOMIC DNA]</scope>
    <source>
        <strain evidence="10 11">Sa2BVA9</strain>
    </source>
</reference>
<dbReference type="GO" id="GO:0034220">
    <property type="term" value="P:monoatomic ion transmembrane transport"/>
    <property type="evidence" value="ECO:0007669"/>
    <property type="project" value="UniProtKB-KW"/>
</dbReference>
<dbReference type="PANTHER" id="PTHR11003:SF291">
    <property type="entry name" value="IP11374P"/>
    <property type="match status" value="1"/>
</dbReference>
<evidence type="ECO:0000313" key="11">
    <source>
        <dbReference type="Proteomes" id="UP000608071"/>
    </source>
</evidence>
<evidence type="ECO:0000256" key="5">
    <source>
        <dbReference type="ARBA" id="ARBA00023065"/>
    </source>
</evidence>
<evidence type="ECO:0000256" key="3">
    <source>
        <dbReference type="ARBA" id="ARBA00022692"/>
    </source>
</evidence>
<feature type="domain" description="Potassium channel" evidence="9">
    <location>
        <begin position="30"/>
        <end position="98"/>
    </location>
</feature>
<keyword evidence="2" id="KW-0813">Transport</keyword>
<dbReference type="RefSeq" id="WP_191799175.1">
    <property type="nucleotide sequence ID" value="NZ_JACSQL010000002.1"/>
</dbReference>
<keyword evidence="11" id="KW-1185">Reference proteome</keyword>
<evidence type="ECO:0000256" key="7">
    <source>
        <dbReference type="ARBA" id="ARBA00023303"/>
    </source>
</evidence>